<protein>
    <submittedName>
        <fullName evidence="1">Ribonuclease H</fullName>
    </submittedName>
</protein>
<reference evidence="1" key="1">
    <citation type="submission" date="2020-09" db="EMBL/GenBank/DDBJ databases">
        <title>Genome-Enabled Discovery of Anthraquinone Biosynthesis in Senna tora.</title>
        <authorList>
            <person name="Kang S.-H."/>
            <person name="Pandey R.P."/>
            <person name="Lee C.-M."/>
            <person name="Sim J.-S."/>
            <person name="Jeong J.-T."/>
            <person name="Choi B.-S."/>
            <person name="Jung M."/>
            <person name="Ginzburg D."/>
            <person name="Zhao K."/>
            <person name="Won S.Y."/>
            <person name="Oh T.-J."/>
            <person name="Yu Y."/>
            <person name="Kim N.-H."/>
            <person name="Lee O.R."/>
            <person name="Lee T.-H."/>
            <person name="Bashyal P."/>
            <person name="Kim T.-S."/>
            <person name="Lee W.-H."/>
            <person name="Kawkins C."/>
            <person name="Kim C.-K."/>
            <person name="Kim J.S."/>
            <person name="Ahn B.O."/>
            <person name="Rhee S.Y."/>
            <person name="Sohng J.K."/>
        </authorList>
    </citation>
    <scope>NUCLEOTIDE SEQUENCE</scope>
    <source>
        <tissue evidence="1">Leaf</tissue>
    </source>
</reference>
<evidence type="ECO:0000313" key="2">
    <source>
        <dbReference type="Proteomes" id="UP000634136"/>
    </source>
</evidence>
<organism evidence="1 2">
    <name type="scientific">Senna tora</name>
    <dbReference type="NCBI Taxonomy" id="362788"/>
    <lineage>
        <taxon>Eukaryota</taxon>
        <taxon>Viridiplantae</taxon>
        <taxon>Streptophyta</taxon>
        <taxon>Embryophyta</taxon>
        <taxon>Tracheophyta</taxon>
        <taxon>Spermatophyta</taxon>
        <taxon>Magnoliopsida</taxon>
        <taxon>eudicotyledons</taxon>
        <taxon>Gunneridae</taxon>
        <taxon>Pentapetalae</taxon>
        <taxon>rosids</taxon>
        <taxon>fabids</taxon>
        <taxon>Fabales</taxon>
        <taxon>Fabaceae</taxon>
        <taxon>Caesalpinioideae</taxon>
        <taxon>Cassia clade</taxon>
        <taxon>Senna</taxon>
    </lineage>
</organism>
<dbReference type="AlphaFoldDB" id="A0A834X9M4"/>
<name>A0A834X9M4_9FABA</name>
<gene>
    <name evidence="1" type="ORF">G2W53_008180</name>
</gene>
<sequence length="177" mass="19636">MDSILATLASNRAKLILSMGNYSEFFVSSLPGSRLPNPRGEIMRPHALGGLLGCGKGGPSFNPINIVLVMDTVISRTNVKDRRTLNKGLPLRENLARKGFQIPTICLHGCDDPESEDQIFNECLFAKRFWFASRLNIRVEDIGGQSMTDWINSSMANRNAGNQSQQTKFFTLLLTIC</sequence>
<dbReference type="EMBL" id="JAAIUW010000003">
    <property type="protein sequence ID" value="KAF7839698.1"/>
    <property type="molecule type" value="Genomic_DNA"/>
</dbReference>
<accession>A0A834X9M4</accession>
<dbReference type="Proteomes" id="UP000634136">
    <property type="component" value="Unassembled WGS sequence"/>
</dbReference>
<keyword evidence="2" id="KW-1185">Reference proteome</keyword>
<evidence type="ECO:0000313" key="1">
    <source>
        <dbReference type="EMBL" id="KAF7839698.1"/>
    </source>
</evidence>
<dbReference type="OrthoDB" id="1938822at2759"/>
<proteinExistence type="predicted"/>
<comment type="caution">
    <text evidence="1">The sequence shown here is derived from an EMBL/GenBank/DDBJ whole genome shotgun (WGS) entry which is preliminary data.</text>
</comment>